<protein>
    <submittedName>
        <fullName evidence="3">Uncharacterized protein</fullName>
    </submittedName>
</protein>
<dbReference type="Proteomes" id="UP000308671">
    <property type="component" value="Unassembled WGS sequence"/>
</dbReference>
<feature type="compositionally biased region" description="Polar residues" evidence="2">
    <location>
        <begin position="1"/>
        <end position="24"/>
    </location>
</feature>
<dbReference type="AlphaFoldDB" id="A0A4V4HTW1"/>
<feature type="region of interest" description="Disordered" evidence="2">
    <location>
        <begin position="1"/>
        <end position="57"/>
    </location>
</feature>
<dbReference type="OrthoDB" id="3498397at2759"/>
<accession>A0A4V4HTW1</accession>
<proteinExistence type="predicted"/>
<evidence type="ECO:0000256" key="1">
    <source>
        <dbReference type="SAM" id="Coils"/>
    </source>
</evidence>
<gene>
    <name evidence="3" type="ORF">BGAL_0338g00040</name>
</gene>
<organism evidence="3 4">
    <name type="scientific">Botrytis galanthina</name>
    <dbReference type="NCBI Taxonomy" id="278940"/>
    <lineage>
        <taxon>Eukaryota</taxon>
        <taxon>Fungi</taxon>
        <taxon>Dikarya</taxon>
        <taxon>Ascomycota</taxon>
        <taxon>Pezizomycotina</taxon>
        <taxon>Leotiomycetes</taxon>
        <taxon>Helotiales</taxon>
        <taxon>Sclerotiniaceae</taxon>
        <taxon>Botrytis</taxon>
    </lineage>
</organism>
<reference evidence="3 4" key="1">
    <citation type="submission" date="2017-12" db="EMBL/GenBank/DDBJ databases">
        <title>Comparative genomics of Botrytis spp.</title>
        <authorList>
            <person name="Valero-Jimenez C.A."/>
            <person name="Tapia P."/>
            <person name="Veloso J."/>
            <person name="Silva-Moreno E."/>
            <person name="Staats M."/>
            <person name="Valdes J.H."/>
            <person name="Van Kan J.A.L."/>
        </authorList>
    </citation>
    <scope>NUCLEOTIDE SEQUENCE [LARGE SCALE GENOMIC DNA]</scope>
    <source>
        <strain evidence="3 4">MUCL435</strain>
    </source>
</reference>
<feature type="compositionally biased region" description="Polar residues" evidence="2">
    <location>
        <begin position="38"/>
        <end position="52"/>
    </location>
</feature>
<feature type="coiled-coil region" evidence="1">
    <location>
        <begin position="76"/>
        <end position="103"/>
    </location>
</feature>
<evidence type="ECO:0000256" key="2">
    <source>
        <dbReference type="SAM" id="MobiDB-lite"/>
    </source>
</evidence>
<sequence length="186" mass="20783">MTSSNDTKSTSAPQKDETPSNLLSDPSHKPEGAPPKISDTTDPSSPDETQPPAQRIHQRVLYVRAVMNYLKQSDSVTDYEKQINRLEIQIESLEEQLFRIQKLGERTSSPECRGKCEEAIATTEKFKDVLETGKKMLCLTLRSKNVNSEIPQLLAEKQSIVGKISHLKLRFDGFELEGGDQLANPA</sequence>
<dbReference type="EMBL" id="PQXL01000338">
    <property type="protein sequence ID" value="THV47056.1"/>
    <property type="molecule type" value="Genomic_DNA"/>
</dbReference>
<name>A0A4V4HTW1_9HELO</name>
<comment type="caution">
    <text evidence="3">The sequence shown here is derived from an EMBL/GenBank/DDBJ whole genome shotgun (WGS) entry which is preliminary data.</text>
</comment>
<evidence type="ECO:0000313" key="4">
    <source>
        <dbReference type="Proteomes" id="UP000308671"/>
    </source>
</evidence>
<evidence type="ECO:0000313" key="3">
    <source>
        <dbReference type="EMBL" id="THV47056.1"/>
    </source>
</evidence>
<keyword evidence="4" id="KW-1185">Reference proteome</keyword>
<keyword evidence="1" id="KW-0175">Coiled coil</keyword>